<sequence length="97" mass="11051">MHTPMGLQQDSTVVMIPTQIGDIVIATLYSPLRSKELQEKRQDFIQKSPNYVIGGDLNSKSPVWGCKQYNKNGKILENMQEQYQFTVAAPNKPTYYP</sequence>
<organism evidence="2 3">
    <name type="scientific">Dryococelus australis</name>
    <dbReference type="NCBI Taxonomy" id="614101"/>
    <lineage>
        <taxon>Eukaryota</taxon>
        <taxon>Metazoa</taxon>
        <taxon>Ecdysozoa</taxon>
        <taxon>Arthropoda</taxon>
        <taxon>Hexapoda</taxon>
        <taxon>Insecta</taxon>
        <taxon>Pterygota</taxon>
        <taxon>Neoptera</taxon>
        <taxon>Polyneoptera</taxon>
        <taxon>Phasmatodea</taxon>
        <taxon>Verophasmatodea</taxon>
        <taxon>Anareolatae</taxon>
        <taxon>Phasmatidae</taxon>
        <taxon>Eurycanthinae</taxon>
        <taxon>Dryococelus</taxon>
    </lineage>
</organism>
<evidence type="ECO:0000313" key="3">
    <source>
        <dbReference type="Proteomes" id="UP001159363"/>
    </source>
</evidence>
<dbReference type="InterPro" id="IPR036691">
    <property type="entry name" value="Endo/exonu/phosph_ase_sf"/>
</dbReference>
<comment type="caution">
    <text evidence="2">The sequence shown here is derived from an EMBL/GenBank/DDBJ whole genome shotgun (WGS) entry which is preliminary data.</text>
</comment>
<name>A0ABQ9H448_9NEOP</name>
<reference evidence="2 3" key="1">
    <citation type="submission" date="2023-02" db="EMBL/GenBank/DDBJ databases">
        <title>LHISI_Scaffold_Assembly.</title>
        <authorList>
            <person name="Stuart O.P."/>
            <person name="Cleave R."/>
            <person name="Magrath M.J.L."/>
            <person name="Mikheyev A.S."/>
        </authorList>
    </citation>
    <scope>NUCLEOTIDE SEQUENCE [LARGE SCALE GENOMIC DNA]</scope>
    <source>
        <strain evidence="2">Daus_M_001</strain>
        <tissue evidence="2">Leg muscle</tissue>
    </source>
</reference>
<dbReference type="Gene3D" id="3.60.10.10">
    <property type="entry name" value="Endonuclease/exonuclease/phosphatase"/>
    <property type="match status" value="1"/>
</dbReference>
<dbReference type="Proteomes" id="UP001159363">
    <property type="component" value="Chromosome 6"/>
</dbReference>
<evidence type="ECO:0000313" key="2">
    <source>
        <dbReference type="EMBL" id="KAJ8878961.1"/>
    </source>
</evidence>
<accession>A0ABQ9H448</accession>
<protein>
    <recommendedName>
        <fullName evidence="1">Endonuclease/exonuclease/phosphatase domain-containing protein</fullName>
    </recommendedName>
</protein>
<dbReference type="SUPFAM" id="SSF56219">
    <property type="entry name" value="DNase I-like"/>
    <property type="match status" value="1"/>
</dbReference>
<proteinExistence type="predicted"/>
<gene>
    <name evidence="2" type="ORF">PR048_019565</name>
</gene>
<dbReference type="Pfam" id="PF14529">
    <property type="entry name" value="Exo_endo_phos_2"/>
    <property type="match status" value="1"/>
</dbReference>
<keyword evidence="3" id="KW-1185">Reference proteome</keyword>
<dbReference type="InterPro" id="IPR005135">
    <property type="entry name" value="Endo/exonuclease/phosphatase"/>
</dbReference>
<dbReference type="EMBL" id="JARBHB010000007">
    <property type="protein sequence ID" value="KAJ8878961.1"/>
    <property type="molecule type" value="Genomic_DNA"/>
</dbReference>
<feature type="domain" description="Endonuclease/exonuclease/phosphatase" evidence="1">
    <location>
        <begin position="23"/>
        <end position="96"/>
    </location>
</feature>
<evidence type="ECO:0000259" key="1">
    <source>
        <dbReference type="Pfam" id="PF14529"/>
    </source>
</evidence>